<proteinExistence type="predicted"/>
<feature type="transmembrane region" description="Helical" evidence="1">
    <location>
        <begin position="41"/>
        <end position="60"/>
    </location>
</feature>
<sequence>MIPYYSNETCFLRSSLVFRFTAVLGATLRKLIWFKRVSSSGILNTIQFLSIAVAIAIGLARASGQDLTVL</sequence>
<comment type="caution">
    <text evidence="2">The sequence shown here is derived from an EMBL/GenBank/DDBJ whole genome shotgun (WGS) entry which is preliminary data.</text>
</comment>
<keyword evidence="1" id="KW-0812">Transmembrane</keyword>
<dbReference type="AlphaFoldDB" id="A0A9Q3L1L7"/>
<keyword evidence="1" id="KW-1133">Transmembrane helix</keyword>
<protein>
    <submittedName>
        <fullName evidence="2">Uncharacterized protein</fullName>
    </submittedName>
</protein>
<evidence type="ECO:0000313" key="3">
    <source>
        <dbReference type="Proteomes" id="UP000765509"/>
    </source>
</evidence>
<name>A0A9Q3L1L7_9BASI</name>
<organism evidence="2 3">
    <name type="scientific">Austropuccinia psidii MF-1</name>
    <dbReference type="NCBI Taxonomy" id="1389203"/>
    <lineage>
        <taxon>Eukaryota</taxon>
        <taxon>Fungi</taxon>
        <taxon>Dikarya</taxon>
        <taxon>Basidiomycota</taxon>
        <taxon>Pucciniomycotina</taxon>
        <taxon>Pucciniomycetes</taxon>
        <taxon>Pucciniales</taxon>
        <taxon>Sphaerophragmiaceae</taxon>
        <taxon>Austropuccinia</taxon>
    </lineage>
</organism>
<dbReference type="EMBL" id="AVOT02137100">
    <property type="protein sequence ID" value="MBW0590126.1"/>
    <property type="molecule type" value="Genomic_DNA"/>
</dbReference>
<keyword evidence="3" id="KW-1185">Reference proteome</keyword>
<evidence type="ECO:0000256" key="1">
    <source>
        <dbReference type="SAM" id="Phobius"/>
    </source>
</evidence>
<dbReference type="Proteomes" id="UP000765509">
    <property type="component" value="Unassembled WGS sequence"/>
</dbReference>
<feature type="transmembrane region" description="Helical" evidence="1">
    <location>
        <begin position="12"/>
        <end position="29"/>
    </location>
</feature>
<evidence type="ECO:0000313" key="2">
    <source>
        <dbReference type="EMBL" id="MBW0590126.1"/>
    </source>
</evidence>
<accession>A0A9Q3L1L7</accession>
<gene>
    <name evidence="2" type="ORF">O181_129841</name>
</gene>
<feature type="non-terminal residue" evidence="2">
    <location>
        <position position="70"/>
    </location>
</feature>
<reference evidence="2" key="1">
    <citation type="submission" date="2021-03" db="EMBL/GenBank/DDBJ databases">
        <title>Draft genome sequence of rust myrtle Austropuccinia psidii MF-1, a brazilian biotype.</title>
        <authorList>
            <person name="Quecine M.C."/>
            <person name="Pachon D.M.R."/>
            <person name="Bonatelli M.L."/>
            <person name="Correr F.H."/>
            <person name="Franceschini L.M."/>
            <person name="Leite T.F."/>
            <person name="Margarido G.R.A."/>
            <person name="Almeida C.A."/>
            <person name="Ferrarezi J.A."/>
            <person name="Labate C.A."/>
        </authorList>
    </citation>
    <scope>NUCLEOTIDE SEQUENCE</scope>
    <source>
        <strain evidence="2">MF-1</strain>
    </source>
</reference>
<keyword evidence="1" id="KW-0472">Membrane</keyword>